<keyword evidence="2" id="KW-0732">Signal</keyword>
<evidence type="ECO:0000256" key="2">
    <source>
        <dbReference type="SAM" id="SignalP"/>
    </source>
</evidence>
<evidence type="ECO:0000313" key="3">
    <source>
        <dbReference type="EMBL" id="CAD9954680.1"/>
    </source>
</evidence>
<dbReference type="EMBL" id="HBHT01010446">
    <property type="protein sequence ID" value="CAD9954680.1"/>
    <property type="molecule type" value="Transcribed_RNA"/>
</dbReference>
<feature type="signal peptide" evidence="2">
    <location>
        <begin position="1"/>
        <end position="23"/>
    </location>
</feature>
<reference evidence="3" key="1">
    <citation type="submission" date="2021-01" db="EMBL/GenBank/DDBJ databases">
        <authorList>
            <person name="Corre E."/>
            <person name="Pelletier E."/>
            <person name="Niang G."/>
            <person name="Scheremetjew M."/>
            <person name="Finn R."/>
            <person name="Kale V."/>
            <person name="Holt S."/>
            <person name="Cochrane G."/>
            <person name="Meng A."/>
            <person name="Brown T."/>
            <person name="Cohen L."/>
        </authorList>
    </citation>
    <scope>NUCLEOTIDE SEQUENCE</scope>
    <source>
        <strain evidence="3">CCMP125</strain>
    </source>
</reference>
<accession>A0A7S2Y505</accession>
<name>A0A7S2Y505_9STRA</name>
<sequence>MKISVWTLVTFLLANGKISLAKGATDNVPSRNGNERRRYLHGASLVETVDKTQGFQNVVVKASKLFQDQKKNNANDEERRFLSDKSSKKGKGGKKQATTKVEECQAKLQQCQAELNAPSWLFVQMANHCILTRSKSMSSSGEEVVAYALSSRDMAEETWGFTDRPFQVEGTQPTKDFFDRFDATFGVDSTEGSPNAAFTFVHEEDHVFNGPLVAVMIDASYATTDETTGEVTYTYALTQSEEQGATLGLDSFFEDGDVDNVVFEDCSIFVDSSLMDISRLTCQCETGNKNFNDAPSAKYHCWFDDQPSKNIDGTDRLAISRDDNPTFAGDFYCVKGPDKDNLEYSNCNFEGYITIHQDEVRVNPNPTEPSLYPTGNPLWDDVGCALGLNIPGGAFVEVLCENVDQKMCSKKDNL</sequence>
<feature type="compositionally biased region" description="Basic and acidic residues" evidence="1">
    <location>
        <begin position="73"/>
        <end position="87"/>
    </location>
</feature>
<dbReference type="AlphaFoldDB" id="A0A7S2Y505"/>
<feature type="region of interest" description="Disordered" evidence="1">
    <location>
        <begin position="73"/>
        <end position="96"/>
    </location>
</feature>
<feature type="chain" id="PRO_5031136820" description="Apple domain-containing protein" evidence="2">
    <location>
        <begin position="24"/>
        <end position="414"/>
    </location>
</feature>
<protein>
    <recommendedName>
        <fullName evidence="4">Apple domain-containing protein</fullName>
    </recommendedName>
</protein>
<evidence type="ECO:0008006" key="4">
    <source>
        <dbReference type="Google" id="ProtNLM"/>
    </source>
</evidence>
<gene>
    <name evidence="3" type="ORF">APAL1065_LOCUS6961</name>
</gene>
<proteinExistence type="predicted"/>
<organism evidence="3">
    <name type="scientific">Entomoneis paludosa</name>
    <dbReference type="NCBI Taxonomy" id="265537"/>
    <lineage>
        <taxon>Eukaryota</taxon>
        <taxon>Sar</taxon>
        <taxon>Stramenopiles</taxon>
        <taxon>Ochrophyta</taxon>
        <taxon>Bacillariophyta</taxon>
        <taxon>Bacillariophyceae</taxon>
        <taxon>Bacillariophycidae</taxon>
        <taxon>Entomoneidaceae</taxon>
        <taxon>Entomoneis</taxon>
    </lineage>
</organism>
<evidence type="ECO:0000256" key="1">
    <source>
        <dbReference type="SAM" id="MobiDB-lite"/>
    </source>
</evidence>